<dbReference type="Proteomes" id="UP001165561">
    <property type="component" value="Unassembled WGS sequence"/>
</dbReference>
<keyword evidence="4" id="KW-1185">Reference proteome</keyword>
<gene>
    <name evidence="3" type="ORF">PU560_04360</name>
</gene>
<name>A0ABT5TUF9_9MICO</name>
<dbReference type="InterPro" id="IPR022742">
    <property type="entry name" value="Hydrolase_4"/>
</dbReference>
<dbReference type="Gene3D" id="3.40.50.1820">
    <property type="entry name" value="alpha/beta hydrolase"/>
    <property type="match status" value="1"/>
</dbReference>
<dbReference type="PANTHER" id="PTHR11614">
    <property type="entry name" value="PHOSPHOLIPASE-RELATED"/>
    <property type="match status" value="1"/>
</dbReference>
<feature type="domain" description="Serine aminopeptidase S33" evidence="2">
    <location>
        <begin position="87"/>
        <end position="223"/>
    </location>
</feature>
<dbReference type="GO" id="GO:0016787">
    <property type="term" value="F:hydrolase activity"/>
    <property type="evidence" value="ECO:0007669"/>
    <property type="project" value="UniProtKB-KW"/>
</dbReference>
<evidence type="ECO:0000313" key="4">
    <source>
        <dbReference type="Proteomes" id="UP001165561"/>
    </source>
</evidence>
<accession>A0ABT5TUF9</accession>
<dbReference type="InterPro" id="IPR051044">
    <property type="entry name" value="MAG_DAG_Lipase"/>
</dbReference>
<keyword evidence="3" id="KW-0378">Hydrolase</keyword>
<comment type="caution">
    <text evidence="3">The sequence shown here is derived from an EMBL/GenBank/DDBJ whole genome shotgun (WGS) entry which is preliminary data.</text>
</comment>
<dbReference type="EMBL" id="JARACI010000619">
    <property type="protein sequence ID" value="MDD9205702.1"/>
    <property type="molecule type" value="Genomic_DNA"/>
</dbReference>
<protein>
    <submittedName>
        <fullName evidence="3">Alpha/beta hydrolase</fullName>
    </submittedName>
</protein>
<feature type="compositionally biased region" description="Acidic residues" evidence="1">
    <location>
        <begin position="10"/>
        <end position="29"/>
    </location>
</feature>
<dbReference type="SUPFAM" id="SSF53474">
    <property type="entry name" value="alpha/beta-Hydrolases"/>
    <property type="match status" value="1"/>
</dbReference>
<organism evidence="3 4">
    <name type="scientific">Georgenia halotolerans</name>
    <dbReference type="NCBI Taxonomy" id="3028317"/>
    <lineage>
        <taxon>Bacteria</taxon>
        <taxon>Bacillati</taxon>
        <taxon>Actinomycetota</taxon>
        <taxon>Actinomycetes</taxon>
        <taxon>Micrococcales</taxon>
        <taxon>Bogoriellaceae</taxon>
        <taxon>Georgenia</taxon>
    </lineage>
</organism>
<evidence type="ECO:0000313" key="3">
    <source>
        <dbReference type="EMBL" id="MDD9205702.1"/>
    </source>
</evidence>
<dbReference type="InterPro" id="IPR029058">
    <property type="entry name" value="AB_hydrolase_fold"/>
</dbReference>
<dbReference type="Pfam" id="PF12146">
    <property type="entry name" value="Hydrolase_4"/>
    <property type="match status" value="1"/>
</dbReference>
<reference evidence="3" key="1">
    <citation type="submission" date="2023-02" db="EMBL/GenBank/DDBJ databases">
        <title>Georgenia sp.10Sc9-8, isolated from a soil sample collected from the Taklamakan desert.</title>
        <authorList>
            <person name="Liu S."/>
        </authorList>
    </citation>
    <scope>NUCLEOTIDE SEQUENCE</scope>
    <source>
        <strain evidence="3">10Sc9-8</strain>
    </source>
</reference>
<sequence>MRRLLRRSDDEDPEAAPEPEDAPLPEDVVDFPPPPPADTWAADVLGQGFQARTLPLLEDDEGEVVATLVRHVPADDPGALPGTPSSPTFAVLYLHGWNDYFNQQELARQWAVIGGAFYALDLRKYGRSLRPHQTRGYAETLSTYDEDIHAALRVLRAEQGVGTDLVLMGHSTGGLTAALWAHRHPGAIRALVLNSPWLELQGSAVLRALSQPLVERLARLQPTSVLPVTGMGFYQRILDGWSEADGPVPPGLEDDPFVTGWAPERAWRLPDAPIHPGWLAAVLAGHAQVAEGLEIPCPVLVMSSGRTILGPRWVPEMRESDVVLDVEQIRRRALDLGPLVTVARFAGAIHDVTLSVRPVRAQVYSELRRWSRAYVLRPARVPA</sequence>
<evidence type="ECO:0000256" key="1">
    <source>
        <dbReference type="SAM" id="MobiDB-lite"/>
    </source>
</evidence>
<evidence type="ECO:0000259" key="2">
    <source>
        <dbReference type="Pfam" id="PF12146"/>
    </source>
</evidence>
<feature type="region of interest" description="Disordered" evidence="1">
    <location>
        <begin position="1"/>
        <end position="36"/>
    </location>
</feature>
<proteinExistence type="predicted"/>